<dbReference type="Gene3D" id="1.10.8.10">
    <property type="entry name" value="DNA helicase RuvA subunit, C-terminal domain"/>
    <property type="match status" value="1"/>
</dbReference>
<name>A0A2T9ZG36_9FUNG</name>
<organism evidence="6 7">
    <name type="scientific">Smittium megazygosporum</name>
    <dbReference type="NCBI Taxonomy" id="133381"/>
    <lineage>
        <taxon>Eukaryota</taxon>
        <taxon>Fungi</taxon>
        <taxon>Fungi incertae sedis</taxon>
        <taxon>Zoopagomycota</taxon>
        <taxon>Kickxellomycotina</taxon>
        <taxon>Harpellomycetes</taxon>
        <taxon>Harpellales</taxon>
        <taxon>Legeriomycetaceae</taxon>
        <taxon>Smittium</taxon>
    </lineage>
</organism>
<feature type="domain" description="NAC-A/B" evidence="5">
    <location>
        <begin position="35"/>
        <end position="100"/>
    </location>
</feature>
<dbReference type="PANTHER" id="PTHR21713">
    <property type="entry name" value="NASCENT POLYPEPTIDE ASSOCIATED COMPLEX ALPHA SUBUNIT-RELATED"/>
    <property type="match status" value="1"/>
</dbReference>
<dbReference type="Gene3D" id="2.20.70.30">
    <property type="entry name" value="Nascent polypeptide-associated complex domain"/>
    <property type="match status" value="1"/>
</dbReference>
<dbReference type="PROSITE" id="PS51151">
    <property type="entry name" value="NAC_AB"/>
    <property type="match status" value="1"/>
</dbReference>
<gene>
    <name evidence="6" type="ORF">BB560_001942</name>
</gene>
<dbReference type="SMART" id="SM01407">
    <property type="entry name" value="NAC"/>
    <property type="match status" value="1"/>
</dbReference>
<feature type="compositionally biased region" description="Basic and acidic residues" evidence="4">
    <location>
        <begin position="1"/>
        <end position="25"/>
    </location>
</feature>
<dbReference type="STRING" id="133381.A0A2T9ZG36"/>
<dbReference type="Pfam" id="PF01849">
    <property type="entry name" value="NAC"/>
    <property type="match status" value="1"/>
</dbReference>
<comment type="caution">
    <text evidence="6">The sequence shown here is derived from an EMBL/GenBank/DDBJ whole genome shotgun (WGS) entry which is preliminary data.</text>
</comment>
<dbReference type="OrthoDB" id="3169036at2759"/>
<evidence type="ECO:0000256" key="4">
    <source>
        <dbReference type="SAM" id="MobiDB-lite"/>
    </source>
</evidence>
<sequence>MSNAAESHDHSHDHSHEGHSHEGHSHPVNPPKIGSKMEKKARKALEKQGLDPVHGITRVTMKRPKGVIVSIQNPEVYKSSGSNTYIVFGEARVDDMAARMQQEALAKAQQNAAAKQTPSKPAITQEEIFSGAEQVEEASKQSDDEEVEPLEGTTEENIGVVMNQANVSRSKAIKALKEKNNDLVEAIMSLM</sequence>
<proteinExistence type="inferred from homology"/>
<dbReference type="EMBL" id="MBFS01000216">
    <property type="protein sequence ID" value="PVV03563.1"/>
    <property type="molecule type" value="Genomic_DNA"/>
</dbReference>
<dbReference type="Proteomes" id="UP000245609">
    <property type="component" value="Unassembled WGS sequence"/>
</dbReference>
<dbReference type="CDD" id="cd14358">
    <property type="entry name" value="UBA_NAC_euk"/>
    <property type="match status" value="1"/>
</dbReference>
<feature type="compositionally biased region" description="Basic and acidic residues" evidence="4">
    <location>
        <begin position="35"/>
        <end position="46"/>
    </location>
</feature>
<evidence type="ECO:0000256" key="3">
    <source>
        <dbReference type="ARBA" id="ARBA00030300"/>
    </source>
</evidence>
<dbReference type="PIRSF" id="PIRSF015901">
    <property type="entry name" value="NAC_alpha"/>
    <property type="match status" value="1"/>
</dbReference>
<feature type="region of interest" description="Disordered" evidence="4">
    <location>
        <begin position="1"/>
        <end position="46"/>
    </location>
</feature>
<comment type="similarity">
    <text evidence="1">Belongs to the NAC-alpha family.</text>
</comment>
<evidence type="ECO:0000313" key="6">
    <source>
        <dbReference type="EMBL" id="PVV03563.1"/>
    </source>
</evidence>
<reference evidence="6 7" key="1">
    <citation type="journal article" date="2018" name="MBio">
        <title>Comparative Genomics Reveals the Core Gene Toolbox for the Fungus-Insect Symbiosis.</title>
        <authorList>
            <person name="Wang Y."/>
            <person name="Stata M."/>
            <person name="Wang W."/>
            <person name="Stajich J.E."/>
            <person name="White M.M."/>
            <person name="Moncalvo J.M."/>
        </authorList>
    </citation>
    <scope>NUCLEOTIDE SEQUENCE [LARGE SCALE GENOMIC DNA]</scope>
    <source>
        <strain evidence="6 7">SC-DP-2</strain>
    </source>
</reference>
<protein>
    <recommendedName>
        <fullName evidence="2">Nascent polypeptide-associated complex subunit alpha</fullName>
    </recommendedName>
    <alternativeName>
        <fullName evidence="3">Alpha-NAC</fullName>
    </alternativeName>
</protein>
<dbReference type="GO" id="GO:0005854">
    <property type="term" value="C:nascent polypeptide-associated complex"/>
    <property type="evidence" value="ECO:0007669"/>
    <property type="project" value="InterPro"/>
</dbReference>
<dbReference type="InterPro" id="IPR044034">
    <property type="entry name" value="NAC-like_UBA"/>
</dbReference>
<evidence type="ECO:0000256" key="1">
    <source>
        <dbReference type="ARBA" id="ARBA00009882"/>
    </source>
</evidence>
<dbReference type="CDD" id="cd22054">
    <property type="entry name" value="NAC_NACA"/>
    <property type="match status" value="1"/>
</dbReference>
<dbReference type="InterPro" id="IPR016641">
    <property type="entry name" value="EGD2/NACA0like"/>
</dbReference>
<keyword evidence="7" id="KW-1185">Reference proteome</keyword>
<dbReference type="InterPro" id="IPR038187">
    <property type="entry name" value="NAC_A/B_dom_sf"/>
</dbReference>
<evidence type="ECO:0000313" key="7">
    <source>
        <dbReference type="Proteomes" id="UP000245609"/>
    </source>
</evidence>
<accession>A0A2T9ZG36</accession>
<dbReference type="Pfam" id="PF19026">
    <property type="entry name" value="UBA_HYPK"/>
    <property type="match status" value="1"/>
</dbReference>
<dbReference type="AlphaFoldDB" id="A0A2T9ZG36"/>
<dbReference type="InterPro" id="IPR002715">
    <property type="entry name" value="Nas_poly-pep-assoc_cplx_dom"/>
</dbReference>
<evidence type="ECO:0000259" key="5">
    <source>
        <dbReference type="PROSITE" id="PS51151"/>
    </source>
</evidence>
<feature type="region of interest" description="Disordered" evidence="4">
    <location>
        <begin position="132"/>
        <end position="159"/>
    </location>
</feature>
<evidence type="ECO:0000256" key="2">
    <source>
        <dbReference type="ARBA" id="ARBA00014437"/>
    </source>
</evidence>